<feature type="transmembrane region" description="Helical" evidence="2">
    <location>
        <begin position="40"/>
        <end position="61"/>
    </location>
</feature>
<feature type="compositionally biased region" description="Basic and acidic residues" evidence="1">
    <location>
        <begin position="93"/>
        <end position="109"/>
    </location>
</feature>
<feature type="compositionally biased region" description="Low complexity" evidence="1">
    <location>
        <begin position="83"/>
        <end position="92"/>
    </location>
</feature>
<feature type="transmembrane region" description="Helical" evidence="2">
    <location>
        <begin position="16"/>
        <end position="34"/>
    </location>
</feature>
<keyword evidence="2" id="KW-0812">Transmembrane</keyword>
<proteinExistence type="predicted"/>
<evidence type="ECO:0000256" key="1">
    <source>
        <dbReference type="SAM" id="MobiDB-lite"/>
    </source>
</evidence>
<gene>
    <name evidence="3" type="ORF">C482_02951</name>
</gene>
<dbReference type="PATRIC" id="fig|1227492.4.peg.569"/>
<accession>M0B3A2</accession>
<dbReference type="AlphaFoldDB" id="M0B3A2"/>
<feature type="region of interest" description="Disordered" evidence="1">
    <location>
        <begin position="83"/>
        <end position="109"/>
    </location>
</feature>
<dbReference type="STRING" id="1227492.C482_02951"/>
<dbReference type="EMBL" id="AOIN01000023">
    <property type="protein sequence ID" value="ELZ04718.1"/>
    <property type="molecule type" value="Genomic_DNA"/>
</dbReference>
<evidence type="ECO:0000313" key="3">
    <source>
        <dbReference type="EMBL" id="ELZ04718.1"/>
    </source>
</evidence>
<keyword evidence="2" id="KW-0472">Membrane</keyword>
<protein>
    <submittedName>
        <fullName evidence="3">Uncharacterized protein</fullName>
    </submittedName>
</protein>
<organism evidence="3 4">
    <name type="scientific">Natrialba chahannaoensis JCM 10990</name>
    <dbReference type="NCBI Taxonomy" id="1227492"/>
    <lineage>
        <taxon>Archaea</taxon>
        <taxon>Methanobacteriati</taxon>
        <taxon>Methanobacteriota</taxon>
        <taxon>Stenosarchaea group</taxon>
        <taxon>Halobacteria</taxon>
        <taxon>Halobacteriales</taxon>
        <taxon>Natrialbaceae</taxon>
        <taxon>Natrialba</taxon>
    </lineage>
</organism>
<comment type="caution">
    <text evidence="3">The sequence shown here is derived from an EMBL/GenBank/DDBJ whole genome shotgun (WGS) entry which is preliminary data.</text>
</comment>
<name>M0B3A2_9EURY</name>
<reference evidence="3 4" key="1">
    <citation type="journal article" date="2014" name="PLoS Genet.">
        <title>Phylogenetically driven sequencing of extremely halophilic archaea reveals strategies for static and dynamic osmo-response.</title>
        <authorList>
            <person name="Becker E.A."/>
            <person name="Seitzer P.M."/>
            <person name="Tritt A."/>
            <person name="Larsen D."/>
            <person name="Krusor M."/>
            <person name="Yao A.I."/>
            <person name="Wu D."/>
            <person name="Madern D."/>
            <person name="Eisen J.A."/>
            <person name="Darling A.E."/>
            <person name="Facciotti M.T."/>
        </authorList>
    </citation>
    <scope>NUCLEOTIDE SEQUENCE [LARGE SCALE GENOMIC DNA]</scope>
    <source>
        <strain evidence="3 4">JCM 10990</strain>
    </source>
</reference>
<evidence type="ECO:0000256" key="2">
    <source>
        <dbReference type="SAM" id="Phobius"/>
    </source>
</evidence>
<sequence>MTADSIAHDRNRKRRYTVTTILSGLFVGGSIALATGGFLVHQLAVAVLIAAIVSGGSYWLLSRLAATVTGGTVYYRITCPTNESTTRATSQRESSERETSDESRLVDAQ</sequence>
<dbReference type="Proteomes" id="UP000011693">
    <property type="component" value="Unassembled WGS sequence"/>
</dbReference>
<keyword evidence="4" id="KW-1185">Reference proteome</keyword>
<evidence type="ECO:0000313" key="4">
    <source>
        <dbReference type="Proteomes" id="UP000011693"/>
    </source>
</evidence>
<keyword evidence="2" id="KW-1133">Transmembrane helix</keyword>